<proteinExistence type="predicted"/>
<name>A0A7R9KCA9_9ACAR</name>
<dbReference type="Proteomes" id="UP000759131">
    <property type="component" value="Unassembled WGS sequence"/>
</dbReference>
<evidence type="ECO:0000313" key="2">
    <source>
        <dbReference type="EMBL" id="CAD7620044.1"/>
    </source>
</evidence>
<feature type="chain" id="PRO_5036210903" evidence="1">
    <location>
        <begin position="20"/>
        <end position="361"/>
    </location>
</feature>
<protein>
    <submittedName>
        <fullName evidence="2">Uncharacterized protein</fullName>
    </submittedName>
</protein>
<dbReference type="Gene3D" id="1.10.132.130">
    <property type="match status" value="1"/>
</dbReference>
<accession>A0A7R9KCA9</accession>
<feature type="signal peptide" evidence="1">
    <location>
        <begin position="1"/>
        <end position="19"/>
    </location>
</feature>
<evidence type="ECO:0000313" key="3">
    <source>
        <dbReference type="Proteomes" id="UP000759131"/>
    </source>
</evidence>
<dbReference type="AlphaFoldDB" id="A0A7R9KCA9"/>
<dbReference type="EMBL" id="OC854686">
    <property type="protein sequence ID" value="CAD7620044.1"/>
    <property type="molecule type" value="Genomic_DNA"/>
</dbReference>
<sequence>MLTALLLLATLLVLSIAIAEVGSQASLGTQSGAANTGGNSVYKSTNRAGQGCDPKAKPIKCGANEFCEDKNTCKQKKEACLKYGPNCERDIAQQQRKLNKCKKNKDDCQRGREYQDEGTLTKALDNTKDYCKNEQSKMKKSCDTPEYKNCKKKVSNGSFFADNWLDNEAESDINTETLQQQYQYLKDHHTYGDLNVAKTKVAEFLGLKLKNADRFVPHLGSNTDAVNKYDVSIDLLQRRIASAQDINEKNSLIVKLEGLYAGRQYVDKHMTEYVNSIQHLLTVDSNAILNTKQELNNEECYRKLSICYHICYKWRPNIAVSLINSFSIGTKLVGRQQLCSQPVECTNHIHSQCSDPYVDPK</sequence>
<dbReference type="InterPro" id="IPR046427">
    <property type="entry name" value="Legumain_prodom_sf"/>
</dbReference>
<dbReference type="Gene3D" id="3.40.50.1460">
    <property type="match status" value="1"/>
</dbReference>
<gene>
    <name evidence="2" type="ORF">OSB1V03_LOCUS540</name>
</gene>
<organism evidence="2">
    <name type="scientific">Medioppia subpectinata</name>
    <dbReference type="NCBI Taxonomy" id="1979941"/>
    <lineage>
        <taxon>Eukaryota</taxon>
        <taxon>Metazoa</taxon>
        <taxon>Ecdysozoa</taxon>
        <taxon>Arthropoda</taxon>
        <taxon>Chelicerata</taxon>
        <taxon>Arachnida</taxon>
        <taxon>Acari</taxon>
        <taxon>Acariformes</taxon>
        <taxon>Sarcoptiformes</taxon>
        <taxon>Oribatida</taxon>
        <taxon>Brachypylina</taxon>
        <taxon>Oppioidea</taxon>
        <taxon>Oppiidae</taxon>
        <taxon>Medioppia</taxon>
    </lineage>
</organism>
<keyword evidence="1" id="KW-0732">Signal</keyword>
<evidence type="ECO:0000256" key="1">
    <source>
        <dbReference type="SAM" id="SignalP"/>
    </source>
</evidence>
<dbReference type="EMBL" id="CAJPIZ010000111">
    <property type="protein sequence ID" value="CAG2100474.1"/>
    <property type="molecule type" value="Genomic_DNA"/>
</dbReference>
<keyword evidence="3" id="KW-1185">Reference proteome</keyword>
<reference evidence="2" key="1">
    <citation type="submission" date="2020-11" db="EMBL/GenBank/DDBJ databases">
        <authorList>
            <person name="Tran Van P."/>
        </authorList>
    </citation>
    <scope>NUCLEOTIDE SEQUENCE</scope>
</reference>
<dbReference type="OrthoDB" id="192611at2759"/>